<dbReference type="CDD" id="cd05289">
    <property type="entry name" value="MDR_like_2"/>
    <property type="match status" value="1"/>
</dbReference>
<accession>G8TXN2</accession>
<keyword evidence="3" id="KW-1185">Reference proteome</keyword>
<dbReference type="KEGG" id="sap:Sulac_1491"/>
<protein>
    <submittedName>
        <fullName evidence="2">NADPH:quinone reductase</fullName>
        <ecNumber evidence="2">1.6.5.5</ecNumber>
    </submittedName>
</protein>
<proteinExistence type="predicted"/>
<reference evidence="3" key="1">
    <citation type="submission" date="2011-12" db="EMBL/GenBank/DDBJ databases">
        <title>The complete genome of chromosome of Sulfobacillus acidophilus DSM 10332.</title>
        <authorList>
            <person name="Lucas S."/>
            <person name="Han J."/>
            <person name="Lapidus A."/>
            <person name="Bruce D."/>
            <person name="Goodwin L."/>
            <person name="Pitluck S."/>
            <person name="Peters L."/>
            <person name="Kyrpides N."/>
            <person name="Mavromatis K."/>
            <person name="Ivanova N."/>
            <person name="Mikhailova N."/>
            <person name="Chertkov O."/>
            <person name="Saunders E."/>
            <person name="Detter J.C."/>
            <person name="Tapia R."/>
            <person name="Han C."/>
            <person name="Land M."/>
            <person name="Hauser L."/>
            <person name="Markowitz V."/>
            <person name="Cheng J.-F."/>
            <person name="Hugenholtz P."/>
            <person name="Woyke T."/>
            <person name="Wu D."/>
            <person name="Pukall R."/>
            <person name="Gehrich-Schroeter G."/>
            <person name="Schneider S."/>
            <person name="Klenk H.-P."/>
            <person name="Eisen J.A."/>
        </authorList>
    </citation>
    <scope>NUCLEOTIDE SEQUENCE [LARGE SCALE GENOMIC DNA]</scope>
    <source>
        <strain evidence="3">ATCC 700253 / DSM 10332 / NAL</strain>
    </source>
</reference>
<feature type="domain" description="Enoyl reductase (ER)" evidence="1">
    <location>
        <begin position="10"/>
        <end position="306"/>
    </location>
</feature>
<sequence>MLAMVIDDYGGPEVFRLADVPTLPLGPQDVAIEIYATSVNPIDWKMRQGLLKAQRPLSFPAILGWDAAGRIAAVGSQVTRFKPGDPVFTRPAIDRPGTYAQTVIVHESLVAPKPPTLTYLEAASAPLAGLTAWHALVDIAQVRPQQRVLIHGGAGGVGGYAIQLAKALGAEVITTARAERHPYVRSLGADQVIDYQHQPFETAMDSVDVVLDTIGGTVQDRSFQVLKPGGVLVSIVRQPDAAMAARYQVRGEWFFLEPDGEKLAKLGAFFTDGRIRPIVQQVFPLEDLPAAHRLSESGQTQGKIGVIVDPSQAETR</sequence>
<organism evidence="2 3">
    <name type="scientific">Sulfobacillus acidophilus (strain ATCC 700253 / DSM 10332 / NAL)</name>
    <dbReference type="NCBI Taxonomy" id="679936"/>
    <lineage>
        <taxon>Bacteria</taxon>
        <taxon>Bacillati</taxon>
        <taxon>Bacillota</taxon>
        <taxon>Clostridia</taxon>
        <taxon>Eubacteriales</taxon>
        <taxon>Clostridiales Family XVII. Incertae Sedis</taxon>
        <taxon>Sulfobacillus</taxon>
    </lineage>
</organism>
<dbReference type="EMBL" id="CP003179">
    <property type="protein sequence ID" value="AEW04988.1"/>
    <property type="molecule type" value="Genomic_DNA"/>
</dbReference>
<dbReference type="PATRIC" id="fig|679936.5.peg.1556"/>
<evidence type="ECO:0000313" key="3">
    <source>
        <dbReference type="Proteomes" id="UP000005439"/>
    </source>
</evidence>
<dbReference type="PANTHER" id="PTHR11695">
    <property type="entry name" value="ALCOHOL DEHYDROGENASE RELATED"/>
    <property type="match status" value="1"/>
</dbReference>
<dbReference type="InterPro" id="IPR013154">
    <property type="entry name" value="ADH-like_N"/>
</dbReference>
<dbReference type="InterPro" id="IPR050700">
    <property type="entry name" value="YIM1/Zinc_Alcohol_DH_Fams"/>
</dbReference>
<dbReference type="SUPFAM" id="SSF50129">
    <property type="entry name" value="GroES-like"/>
    <property type="match status" value="1"/>
</dbReference>
<dbReference type="Pfam" id="PF13602">
    <property type="entry name" value="ADH_zinc_N_2"/>
    <property type="match status" value="1"/>
</dbReference>
<dbReference type="GO" id="GO:0003960">
    <property type="term" value="F:quinone reductase (NADPH) activity"/>
    <property type="evidence" value="ECO:0007669"/>
    <property type="project" value="UniProtKB-EC"/>
</dbReference>
<dbReference type="Gene3D" id="3.90.180.10">
    <property type="entry name" value="Medium-chain alcohol dehydrogenases, catalytic domain"/>
    <property type="match status" value="1"/>
</dbReference>
<dbReference type="STRING" id="679936.Sulac_1491"/>
<dbReference type="Gene3D" id="3.40.50.720">
    <property type="entry name" value="NAD(P)-binding Rossmann-like Domain"/>
    <property type="match status" value="1"/>
</dbReference>
<evidence type="ECO:0000313" key="2">
    <source>
        <dbReference type="EMBL" id="AEW04988.1"/>
    </source>
</evidence>
<dbReference type="SMART" id="SM00829">
    <property type="entry name" value="PKS_ER"/>
    <property type="match status" value="1"/>
</dbReference>
<dbReference type="InterPro" id="IPR011032">
    <property type="entry name" value="GroES-like_sf"/>
</dbReference>
<reference evidence="2 3" key="2">
    <citation type="journal article" date="2012" name="Stand. Genomic Sci.">
        <title>Complete genome sequence of the moderately thermophilic mineral-sulfide-oxidizing firmicute Sulfobacillus acidophilus type strain (NAL(T)).</title>
        <authorList>
            <person name="Anderson I."/>
            <person name="Chertkov O."/>
            <person name="Chen A."/>
            <person name="Saunders E."/>
            <person name="Lapidus A."/>
            <person name="Nolan M."/>
            <person name="Lucas S."/>
            <person name="Hammon N."/>
            <person name="Deshpande S."/>
            <person name="Cheng J.F."/>
            <person name="Han C."/>
            <person name="Tapia R."/>
            <person name="Goodwin L.A."/>
            <person name="Pitluck S."/>
            <person name="Liolios K."/>
            <person name="Pagani I."/>
            <person name="Ivanova N."/>
            <person name="Mikhailova N."/>
            <person name="Pati A."/>
            <person name="Palaniappan K."/>
            <person name="Land M."/>
            <person name="Pan C."/>
            <person name="Rohde M."/>
            <person name="Pukall R."/>
            <person name="Goker M."/>
            <person name="Detter J.C."/>
            <person name="Woyke T."/>
            <person name="Bristow J."/>
            <person name="Eisen J.A."/>
            <person name="Markowitz V."/>
            <person name="Hugenholtz P."/>
            <person name="Kyrpides N.C."/>
            <person name="Klenk H.P."/>
            <person name="Mavromatis K."/>
        </authorList>
    </citation>
    <scope>NUCLEOTIDE SEQUENCE [LARGE SCALE GENOMIC DNA]</scope>
    <source>
        <strain evidence="3">ATCC 700253 / DSM 10332 / NAL</strain>
    </source>
</reference>
<dbReference type="Proteomes" id="UP000005439">
    <property type="component" value="Chromosome"/>
</dbReference>
<dbReference type="SUPFAM" id="SSF51735">
    <property type="entry name" value="NAD(P)-binding Rossmann-fold domains"/>
    <property type="match status" value="1"/>
</dbReference>
<dbReference type="Pfam" id="PF08240">
    <property type="entry name" value="ADH_N"/>
    <property type="match status" value="1"/>
</dbReference>
<keyword evidence="2" id="KW-0560">Oxidoreductase</keyword>
<evidence type="ECO:0000259" key="1">
    <source>
        <dbReference type="SMART" id="SM00829"/>
    </source>
</evidence>
<name>G8TXN2_SULAD</name>
<dbReference type="InterPro" id="IPR020843">
    <property type="entry name" value="ER"/>
</dbReference>
<dbReference type="PANTHER" id="PTHR11695:SF294">
    <property type="entry name" value="RETICULON-4-INTERACTING PROTEIN 1, MITOCHONDRIAL"/>
    <property type="match status" value="1"/>
</dbReference>
<dbReference type="AlphaFoldDB" id="G8TXN2"/>
<gene>
    <name evidence="2" type="ordered locus">Sulac_1491</name>
</gene>
<dbReference type="EC" id="1.6.5.5" evidence="2"/>
<dbReference type="InterPro" id="IPR036291">
    <property type="entry name" value="NAD(P)-bd_dom_sf"/>
</dbReference>
<dbReference type="HOGENOM" id="CLU_026673_3_3_9"/>